<dbReference type="InterPro" id="IPR038324">
    <property type="entry name" value="Rpb4/RPC9_sf"/>
</dbReference>
<evidence type="ECO:0000256" key="2">
    <source>
        <dbReference type="ARBA" id="ARBA00006898"/>
    </source>
</evidence>
<dbReference type="InterPro" id="IPR010997">
    <property type="entry name" value="HRDC-like_sf"/>
</dbReference>
<dbReference type="PANTHER" id="PTHR15561:SF0">
    <property type="entry name" value="DNA-DIRECTED RNA POLYMERASE III SUBUNIT RPC9"/>
    <property type="match status" value="1"/>
</dbReference>
<evidence type="ECO:0000256" key="1">
    <source>
        <dbReference type="ARBA" id="ARBA00004123"/>
    </source>
</evidence>
<dbReference type="OrthoDB" id="1746530at2759"/>
<keyword evidence="4" id="KW-0240">DNA-directed RNA polymerase</keyword>
<name>A0A1Y2HVH0_9FUNG</name>
<dbReference type="Gene3D" id="1.20.1250.40">
    <property type="match status" value="1"/>
</dbReference>
<organism evidence="7 8">
    <name type="scientific">Catenaria anguillulae PL171</name>
    <dbReference type="NCBI Taxonomy" id="765915"/>
    <lineage>
        <taxon>Eukaryota</taxon>
        <taxon>Fungi</taxon>
        <taxon>Fungi incertae sedis</taxon>
        <taxon>Blastocladiomycota</taxon>
        <taxon>Blastocladiomycetes</taxon>
        <taxon>Blastocladiales</taxon>
        <taxon>Catenariaceae</taxon>
        <taxon>Catenaria</taxon>
    </lineage>
</organism>
<evidence type="ECO:0000313" key="7">
    <source>
        <dbReference type="EMBL" id="ORZ37693.1"/>
    </source>
</evidence>
<keyword evidence="8" id="KW-1185">Reference proteome</keyword>
<gene>
    <name evidence="7" type="ORF">BCR44DRAFT_43754</name>
</gene>
<evidence type="ECO:0000256" key="3">
    <source>
        <dbReference type="ARBA" id="ARBA00016672"/>
    </source>
</evidence>
<keyword evidence="6" id="KW-0539">Nucleus</keyword>
<dbReference type="Pfam" id="PF03874">
    <property type="entry name" value="RNA_pol_Rpb4"/>
    <property type="match status" value="1"/>
</dbReference>
<protein>
    <recommendedName>
        <fullName evidence="3">DNA-directed RNA polymerase III subunit RPC9</fullName>
    </recommendedName>
</protein>
<dbReference type="AlphaFoldDB" id="A0A1Y2HVH0"/>
<dbReference type="EMBL" id="MCFL01000011">
    <property type="protein sequence ID" value="ORZ37693.1"/>
    <property type="molecule type" value="Genomic_DNA"/>
</dbReference>
<dbReference type="GO" id="GO:0006384">
    <property type="term" value="P:transcription initiation at RNA polymerase III promoter"/>
    <property type="evidence" value="ECO:0007669"/>
    <property type="project" value="InterPro"/>
</dbReference>
<comment type="similarity">
    <text evidence="2">Belongs to the eukaryotic RPC9 RNA polymerase subunit family.</text>
</comment>
<comment type="subcellular location">
    <subcellularLocation>
        <location evidence="1">Nucleus</location>
    </subcellularLocation>
</comment>
<keyword evidence="5" id="KW-0804">Transcription</keyword>
<dbReference type="GO" id="GO:0000166">
    <property type="term" value="F:nucleotide binding"/>
    <property type="evidence" value="ECO:0007669"/>
    <property type="project" value="InterPro"/>
</dbReference>
<dbReference type="GO" id="GO:0005666">
    <property type="term" value="C:RNA polymerase III complex"/>
    <property type="evidence" value="ECO:0007669"/>
    <property type="project" value="InterPro"/>
</dbReference>
<accession>A0A1Y2HVH0</accession>
<comment type="caution">
    <text evidence="7">The sequence shown here is derived from an EMBL/GenBank/DDBJ whole genome shotgun (WGS) entry which is preliminary data.</text>
</comment>
<dbReference type="InterPro" id="IPR038846">
    <property type="entry name" value="RPC9"/>
</dbReference>
<dbReference type="PANTHER" id="PTHR15561">
    <property type="entry name" value="CALCITONIN GENE-RELATED PEPTIDE-RECEPTOR COMPONENT PROTEIN"/>
    <property type="match status" value="1"/>
</dbReference>
<dbReference type="SUPFAM" id="SSF47819">
    <property type="entry name" value="HRDC-like"/>
    <property type="match status" value="1"/>
</dbReference>
<evidence type="ECO:0000256" key="4">
    <source>
        <dbReference type="ARBA" id="ARBA00022478"/>
    </source>
</evidence>
<dbReference type="STRING" id="765915.A0A1Y2HVH0"/>
<reference evidence="7 8" key="1">
    <citation type="submission" date="2016-07" db="EMBL/GenBank/DDBJ databases">
        <title>Pervasive Adenine N6-methylation of Active Genes in Fungi.</title>
        <authorList>
            <consortium name="DOE Joint Genome Institute"/>
            <person name="Mondo S.J."/>
            <person name="Dannebaum R.O."/>
            <person name="Kuo R.C."/>
            <person name="Labutti K."/>
            <person name="Haridas S."/>
            <person name="Kuo A."/>
            <person name="Salamov A."/>
            <person name="Ahrendt S.R."/>
            <person name="Lipzen A."/>
            <person name="Sullivan W."/>
            <person name="Andreopoulos W.B."/>
            <person name="Clum A."/>
            <person name="Lindquist E."/>
            <person name="Daum C."/>
            <person name="Ramamoorthy G.K."/>
            <person name="Gryganskyi A."/>
            <person name="Culley D."/>
            <person name="Magnuson J.K."/>
            <person name="James T.Y."/>
            <person name="O'Malley M.A."/>
            <person name="Stajich J.E."/>
            <person name="Spatafora J.W."/>
            <person name="Visel A."/>
            <person name="Grigoriev I.V."/>
        </authorList>
    </citation>
    <scope>NUCLEOTIDE SEQUENCE [LARGE SCALE GENOMIC DNA]</scope>
    <source>
        <strain evidence="7 8">PL171</strain>
    </source>
</reference>
<sequence>MQCVNPQVALLSNYEVFTLLKAKHQDQRKTHNAAVRKAHADGRPAPKIGTEIERQVFSYMTKVNDLPRHWTDDDFTSFLERIARFGLLKGEQLMLLNNRPSSMTGLFTCIEEIDERFTHEQQEEMLAIIKETLPIPPAQPADLVLDGEEQAAPSTDAMDLS</sequence>
<proteinExistence type="inferred from homology"/>
<dbReference type="InterPro" id="IPR005574">
    <property type="entry name" value="Rpb4/RPC9"/>
</dbReference>
<evidence type="ECO:0000256" key="5">
    <source>
        <dbReference type="ARBA" id="ARBA00023163"/>
    </source>
</evidence>
<evidence type="ECO:0000256" key="6">
    <source>
        <dbReference type="ARBA" id="ARBA00023242"/>
    </source>
</evidence>
<evidence type="ECO:0000313" key="8">
    <source>
        <dbReference type="Proteomes" id="UP000193411"/>
    </source>
</evidence>
<dbReference type="Proteomes" id="UP000193411">
    <property type="component" value="Unassembled WGS sequence"/>
</dbReference>